<comment type="similarity">
    <text evidence="5 6">Belongs to the DEAD box helicase family.</text>
</comment>
<dbReference type="InterPro" id="IPR027417">
    <property type="entry name" value="P-loop_NTPase"/>
</dbReference>
<feature type="compositionally biased region" description="Basic residues" evidence="7">
    <location>
        <begin position="454"/>
        <end position="464"/>
    </location>
</feature>
<reference evidence="10 11" key="1">
    <citation type="submission" date="2012-03" db="EMBL/GenBank/DDBJ databases">
        <title>The Genome Sequence of Bartonella rattimassiliensis 15908.</title>
        <authorList>
            <consortium name="The Broad Institute Genome Sequencing Platform"/>
            <consortium name="The Broad Institute Genome Sequencing Center for Infectious Disease"/>
            <person name="Feldgarden M."/>
            <person name="Kirby J."/>
            <person name="Kosoy M."/>
            <person name="Birtles R."/>
            <person name="Probert W.S."/>
            <person name="Chiaraviglio L."/>
            <person name="Young S.K."/>
            <person name="Zeng Q."/>
            <person name="Gargeya S."/>
            <person name="Fitzgerald M."/>
            <person name="Haas B."/>
            <person name="Abouelleil A."/>
            <person name="Alvarado L."/>
            <person name="Arachchi H.M."/>
            <person name="Berlin A."/>
            <person name="Chapman S.B."/>
            <person name="Gearin G."/>
            <person name="Goldberg J."/>
            <person name="Griggs A."/>
            <person name="Gujja S."/>
            <person name="Hansen M."/>
            <person name="Heiman D."/>
            <person name="Howarth C."/>
            <person name="Larimer J."/>
            <person name="Lui A."/>
            <person name="MacDonald P.J.P."/>
            <person name="McCowen C."/>
            <person name="Montmayeur A."/>
            <person name="Murphy C."/>
            <person name="Neiman D."/>
            <person name="Pearson M."/>
            <person name="Priest M."/>
            <person name="Roberts A."/>
            <person name="Saif S."/>
            <person name="Shea T."/>
            <person name="Sisk P."/>
            <person name="Stolte C."/>
            <person name="Sykes S."/>
            <person name="Wortman J."/>
            <person name="Nusbaum C."/>
            <person name="Birren B."/>
        </authorList>
    </citation>
    <scope>NUCLEOTIDE SEQUENCE [LARGE SCALE GENOMIC DNA]</scope>
    <source>
        <strain evidence="10 11">15908</strain>
    </source>
</reference>
<dbReference type="CDD" id="cd00268">
    <property type="entry name" value="DEADc"/>
    <property type="match status" value="1"/>
</dbReference>
<feature type="domain" description="Helicase C-terminal" evidence="9">
    <location>
        <begin position="254"/>
        <end position="405"/>
    </location>
</feature>
<dbReference type="GO" id="GO:0005829">
    <property type="term" value="C:cytosol"/>
    <property type="evidence" value="ECO:0007669"/>
    <property type="project" value="TreeGrafter"/>
</dbReference>
<keyword evidence="2 6" id="KW-0378">Hydrolase</keyword>
<evidence type="ECO:0000256" key="1">
    <source>
        <dbReference type="ARBA" id="ARBA00022741"/>
    </source>
</evidence>
<keyword evidence="1 6" id="KW-0547">Nucleotide-binding</keyword>
<dbReference type="InterPro" id="IPR044742">
    <property type="entry name" value="DEAD/DEAH_RhlB"/>
</dbReference>
<dbReference type="STRING" id="1094556.MCY_01391"/>
<keyword evidence="11" id="KW-1185">Reference proteome</keyword>
<evidence type="ECO:0000256" key="7">
    <source>
        <dbReference type="SAM" id="MobiDB-lite"/>
    </source>
</evidence>
<evidence type="ECO:0000313" key="11">
    <source>
        <dbReference type="Proteomes" id="UP000001077"/>
    </source>
</evidence>
<gene>
    <name evidence="10" type="ORF">MCY_01391</name>
</gene>
<dbReference type="InterPro" id="IPR014001">
    <property type="entry name" value="Helicase_ATP-bd"/>
</dbReference>
<feature type="domain" description="Helicase ATP-binding" evidence="8">
    <location>
        <begin position="56"/>
        <end position="231"/>
    </location>
</feature>
<keyword evidence="3 6" id="KW-0347">Helicase</keyword>
<evidence type="ECO:0000259" key="8">
    <source>
        <dbReference type="PROSITE" id="PS51192"/>
    </source>
</evidence>
<dbReference type="PROSITE" id="PS00039">
    <property type="entry name" value="DEAD_ATP_HELICASE"/>
    <property type="match status" value="1"/>
</dbReference>
<dbReference type="GO" id="GO:0016787">
    <property type="term" value="F:hydrolase activity"/>
    <property type="evidence" value="ECO:0007669"/>
    <property type="project" value="UniProtKB-KW"/>
</dbReference>
<dbReference type="PANTHER" id="PTHR47959:SF13">
    <property type="entry name" value="ATP-DEPENDENT RNA HELICASE RHLE"/>
    <property type="match status" value="1"/>
</dbReference>
<sequence>MESSADYLVKIKLRKDFILHIKKENIFTKLGVSTLLVRNLLISGMSKPKPIQEQAIPVMLKGNDILGIAQTGSGKTLAFGLPILSQILTLGDKRCPKTARALILVPTRELAVQIDEIIRTVAKGAHLSTCLIFGGVSRLKQIKRMKAGVDVLIATPGRLKDLVHEKCVDLSQTHFLILDEADRMLDMGFIHDVKQISKLLNQKRQTALFSATMPKEVAVLAKCLLNDPVKIEVAPQGTTAVEIRQKLYCVPTSEKKDILSKLLTNPAFSSSIVFTRTKHGADAVTRHLAKIGYLVATIHGNKSQGARQSALKAFREGAVQILVATDIAARGIDIPGISHVINYDLPDEAESYVHRIGRTGRNGASGEALTLFDERIERARLRAIERLIRMKLVSEALPEQFAPFPEKTIILESGEKENKKERCLKKSRRQKRFLSRKNDATQLQRKNSSSPNEKHKKSKAVAKRVKLFRCRKSIKKAA</sequence>
<dbReference type="InterPro" id="IPR011545">
    <property type="entry name" value="DEAD/DEAH_box_helicase_dom"/>
</dbReference>
<dbReference type="GO" id="GO:0003724">
    <property type="term" value="F:RNA helicase activity"/>
    <property type="evidence" value="ECO:0007669"/>
    <property type="project" value="TreeGrafter"/>
</dbReference>
<feature type="compositionally biased region" description="Polar residues" evidence="7">
    <location>
        <begin position="440"/>
        <end position="451"/>
    </location>
</feature>
<dbReference type="Gene3D" id="3.40.50.300">
    <property type="entry name" value="P-loop containing nucleotide triphosphate hydrolases"/>
    <property type="match status" value="2"/>
</dbReference>
<dbReference type="SUPFAM" id="SSF52540">
    <property type="entry name" value="P-loop containing nucleoside triphosphate hydrolases"/>
    <property type="match status" value="1"/>
</dbReference>
<dbReference type="OrthoDB" id="9805696at2"/>
<dbReference type="Pfam" id="PF00270">
    <property type="entry name" value="DEAD"/>
    <property type="match status" value="1"/>
</dbReference>
<evidence type="ECO:0000256" key="4">
    <source>
        <dbReference type="ARBA" id="ARBA00022840"/>
    </source>
</evidence>
<evidence type="ECO:0000256" key="3">
    <source>
        <dbReference type="ARBA" id="ARBA00022806"/>
    </source>
</evidence>
<dbReference type="InterPro" id="IPR001650">
    <property type="entry name" value="Helicase_C-like"/>
</dbReference>
<dbReference type="PANTHER" id="PTHR47959">
    <property type="entry name" value="ATP-DEPENDENT RNA HELICASE RHLE-RELATED"/>
    <property type="match status" value="1"/>
</dbReference>
<dbReference type="GO" id="GO:0003676">
    <property type="term" value="F:nucleic acid binding"/>
    <property type="evidence" value="ECO:0007669"/>
    <property type="project" value="InterPro"/>
</dbReference>
<proteinExistence type="inferred from homology"/>
<feature type="region of interest" description="Disordered" evidence="7">
    <location>
        <begin position="420"/>
        <end position="464"/>
    </location>
</feature>
<evidence type="ECO:0000313" key="10">
    <source>
        <dbReference type="EMBL" id="EJF85008.1"/>
    </source>
</evidence>
<dbReference type="CDD" id="cd18787">
    <property type="entry name" value="SF2_C_DEAD"/>
    <property type="match status" value="1"/>
</dbReference>
<dbReference type="eggNOG" id="COG0513">
    <property type="taxonomic scope" value="Bacteria"/>
</dbReference>
<evidence type="ECO:0000256" key="6">
    <source>
        <dbReference type="RuleBase" id="RU000492"/>
    </source>
</evidence>
<dbReference type="Pfam" id="PF00271">
    <property type="entry name" value="Helicase_C"/>
    <property type="match status" value="1"/>
</dbReference>
<keyword evidence="4 6" id="KW-0067">ATP-binding</keyword>
<accession>J0ZAY8</accession>
<dbReference type="AlphaFoldDB" id="J0ZAY8"/>
<dbReference type="InterPro" id="IPR050079">
    <property type="entry name" value="DEAD_box_RNA_helicase"/>
</dbReference>
<protein>
    <recommendedName>
        <fullName evidence="12">ATP-dependent RNA helicase RhlE</fullName>
    </recommendedName>
</protein>
<dbReference type="PROSITE" id="PS51192">
    <property type="entry name" value="HELICASE_ATP_BIND_1"/>
    <property type="match status" value="1"/>
</dbReference>
<organism evidence="10 11">
    <name type="scientific">Bartonella rattimassiliensis 15908</name>
    <dbReference type="NCBI Taxonomy" id="1094556"/>
    <lineage>
        <taxon>Bacteria</taxon>
        <taxon>Pseudomonadati</taxon>
        <taxon>Pseudomonadota</taxon>
        <taxon>Alphaproteobacteria</taxon>
        <taxon>Hyphomicrobiales</taxon>
        <taxon>Bartonellaceae</taxon>
        <taxon>Bartonella</taxon>
    </lineage>
</organism>
<dbReference type="SMART" id="SM00490">
    <property type="entry name" value="HELICc"/>
    <property type="match status" value="1"/>
</dbReference>
<comment type="caution">
    <text evidence="10">The sequence shown here is derived from an EMBL/GenBank/DDBJ whole genome shotgun (WGS) entry which is preliminary data.</text>
</comment>
<evidence type="ECO:0000256" key="5">
    <source>
        <dbReference type="ARBA" id="ARBA00038437"/>
    </source>
</evidence>
<dbReference type="GO" id="GO:0005524">
    <property type="term" value="F:ATP binding"/>
    <property type="evidence" value="ECO:0007669"/>
    <property type="project" value="UniProtKB-KW"/>
</dbReference>
<name>J0ZAY8_9HYPH</name>
<evidence type="ECO:0008006" key="12">
    <source>
        <dbReference type="Google" id="ProtNLM"/>
    </source>
</evidence>
<dbReference type="PATRIC" id="fig|1094556.3.peg.1411"/>
<dbReference type="SMART" id="SM00487">
    <property type="entry name" value="DEXDc"/>
    <property type="match status" value="1"/>
</dbReference>
<dbReference type="PROSITE" id="PS51194">
    <property type="entry name" value="HELICASE_CTER"/>
    <property type="match status" value="1"/>
</dbReference>
<dbReference type="EMBL" id="AILY01000029">
    <property type="protein sequence ID" value="EJF85008.1"/>
    <property type="molecule type" value="Genomic_DNA"/>
</dbReference>
<evidence type="ECO:0000256" key="2">
    <source>
        <dbReference type="ARBA" id="ARBA00022801"/>
    </source>
</evidence>
<dbReference type="HOGENOM" id="CLU_003041_28_3_5"/>
<evidence type="ECO:0000259" key="9">
    <source>
        <dbReference type="PROSITE" id="PS51194"/>
    </source>
</evidence>
<feature type="compositionally biased region" description="Basic residues" evidence="7">
    <location>
        <begin position="422"/>
        <end position="435"/>
    </location>
</feature>
<dbReference type="InterPro" id="IPR000629">
    <property type="entry name" value="RNA-helicase_DEAD-box_CS"/>
</dbReference>
<dbReference type="Proteomes" id="UP000001077">
    <property type="component" value="Unassembled WGS sequence"/>
</dbReference>